<dbReference type="GO" id="GO:0016853">
    <property type="term" value="F:isomerase activity"/>
    <property type="evidence" value="ECO:0007669"/>
    <property type="project" value="UniProtKB-KW"/>
</dbReference>
<organism evidence="11 12">
    <name type="scientific">Pseudomonas chlororaphis</name>
    <dbReference type="NCBI Taxonomy" id="587753"/>
    <lineage>
        <taxon>Bacteria</taxon>
        <taxon>Pseudomonadati</taxon>
        <taxon>Pseudomonadota</taxon>
        <taxon>Gammaproteobacteria</taxon>
        <taxon>Pseudomonadales</taxon>
        <taxon>Pseudomonadaceae</taxon>
        <taxon>Pseudomonas</taxon>
    </lineage>
</organism>
<reference evidence="11 12" key="1">
    <citation type="submission" date="2018-03" db="EMBL/GenBank/DDBJ databases">
        <title>Diversity of phytobeneficial traits revealed by whole-genome analysis of worldwide-isolated phenazine-producing Pseudomonas spp.</title>
        <authorList>
            <person name="Biessy A."/>
            <person name="Novinscak A."/>
            <person name="Blom J."/>
            <person name="Leger G."/>
            <person name="Thomashow L.S."/>
            <person name="Cazorla F.M."/>
            <person name="Josic D."/>
            <person name="Filion M."/>
        </authorList>
    </citation>
    <scope>NUCLEOTIDE SEQUENCE [LARGE SCALE GENOMIC DNA]</scope>
    <source>
        <strain evidence="11 12">B25</strain>
    </source>
</reference>
<evidence type="ECO:0000256" key="5">
    <source>
        <dbReference type="ARBA" id="ARBA00012124"/>
    </source>
</evidence>
<evidence type="ECO:0000259" key="10">
    <source>
        <dbReference type="Pfam" id="PF13229"/>
    </source>
</evidence>
<dbReference type="Proteomes" id="UP000268048">
    <property type="component" value="Chromosome"/>
</dbReference>
<comment type="cofactor">
    <cofactor evidence="2">
        <name>Ca(2+)</name>
        <dbReference type="ChEBI" id="CHEBI:29108"/>
    </cofactor>
</comment>
<dbReference type="AlphaFoldDB" id="A0A3G7TP12"/>
<dbReference type="InterPro" id="IPR006626">
    <property type="entry name" value="PbH1"/>
</dbReference>
<protein>
    <recommendedName>
        <fullName evidence="5">mannuronan 5-epimerase</fullName>
        <ecNumber evidence="5">5.1.3.37</ecNumber>
    </recommendedName>
</protein>
<keyword evidence="7" id="KW-0413">Isomerase</keyword>
<dbReference type="SUPFAM" id="SSF51126">
    <property type="entry name" value="Pectin lyase-like"/>
    <property type="match status" value="2"/>
</dbReference>
<keyword evidence="8" id="KW-0732">Signal</keyword>
<evidence type="ECO:0000256" key="6">
    <source>
        <dbReference type="ARBA" id="ARBA00022841"/>
    </source>
</evidence>
<feature type="chain" id="PRO_5018277687" description="mannuronan 5-epimerase" evidence="8">
    <location>
        <begin position="36"/>
        <end position="544"/>
    </location>
</feature>
<dbReference type="Pfam" id="PF13229">
    <property type="entry name" value="Beta_helix"/>
    <property type="match status" value="1"/>
</dbReference>
<name>A0A3G7TP12_9PSED</name>
<dbReference type="UniPathway" id="UPA00286"/>
<dbReference type="InterPro" id="IPR039448">
    <property type="entry name" value="Beta_helix"/>
</dbReference>
<evidence type="ECO:0000256" key="2">
    <source>
        <dbReference type="ARBA" id="ARBA00001913"/>
    </source>
</evidence>
<dbReference type="EMBL" id="CP027753">
    <property type="protein sequence ID" value="AZE47996.1"/>
    <property type="molecule type" value="Genomic_DNA"/>
</dbReference>
<comment type="similarity">
    <text evidence="4">Belongs to the D-mannuronate C5-epimerase family.</text>
</comment>
<dbReference type="InterPro" id="IPR006311">
    <property type="entry name" value="TAT_signal"/>
</dbReference>
<evidence type="ECO:0000259" key="9">
    <source>
        <dbReference type="Pfam" id="PF12708"/>
    </source>
</evidence>
<dbReference type="Pfam" id="PF12708">
    <property type="entry name" value="Pect-lyase_RHGA_epim"/>
    <property type="match status" value="1"/>
</dbReference>
<dbReference type="InterPro" id="IPR012334">
    <property type="entry name" value="Pectin_lyas_fold"/>
</dbReference>
<evidence type="ECO:0000313" key="11">
    <source>
        <dbReference type="EMBL" id="AZE47996.1"/>
    </source>
</evidence>
<accession>A0A3G7TP12</accession>
<keyword evidence="6" id="KW-0016">Alginate biosynthesis</keyword>
<dbReference type="GO" id="GO:0042121">
    <property type="term" value="P:alginic acid biosynthetic process"/>
    <property type="evidence" value="ECO:0007669"/>
    <property type="project" value="UniProtKB-UniPathway"/>
</dbReference>
<dbReference type="Gene3D" id="2.160.20.10">
    <property type="entry name" value="Single-stranded right-handed beta-helix, Pectin lyase-like"/>
    <property type="match status" value="1"/>
</dbReference>
<dbReference type="PROSITE" id="PS51318">
    <property type="entry name" value="TAT"/>
    <property type="match status" value="1"/>
</dbReference>
<gene>
    <name evidence="11" type="ORF">C4K04_2322</name>
</gene>
<dbReference type="InterPro" id="IPR011050">
    <property type="entry name" value="Pectin_lyase_fold/virulence"/>
</dbReference>
<feature type="domain" description="Rhamnogalacturonase A/B/Epimerase-like pectate lyase" evidence="9">
    <location>
        <begin position="120"/>
        <end position="336"/>
    </location>
</feature>
<evidence type="ECO:0000256" key="8">
    <source>
        <dbReference type="SAM" id="SignalP"/>
    </source>
</evidence>
<dbReference type="InterPro" id="IPR024535">
    <property type="entry name" value="RHGA/B-epi-like_pectate_lyase"/>
</dbReference>
<evidence type="ECO:0000256" key="7">
    <source>
        <dbReference type="ARBA" id="ARBA00023235"/>
    </source>
</evidence>
<proteinExistence type="inferred from homology"/>
<evidence type="ECO:0000256" key="3">
    <source>
        <dbReference type="ARBA" id="ARBA00005182"/>
    </source>
</evidence>
<comment type="catalytic activity">
    <reaction evidence="1">
        <text>[(1-&gt;4)-beta-D-mannuronosyl](n) = [alginate](n)</text>
        <dbReference type="Rhea" id="RHEA:45572"/>
        <dbReference type="Rhea" id="RHEA-COMP:11264"/>
        <dbReference type="Rhea" id="RHEA-COMP:11270"/>
        <dbReference type="ChEBI" id="CHEBI:58187"/>
        <dbReference type="ChEBI" id="CHEBI:85311"/>
        <dbReference type="EC" id="5.1.3.37"/>
    </reaction>
</comment>
<evidence type="ECO:0000313" key="12">
    <source>
        <dbReference type="Proteomes" id="UP000268048"/>
    </source>
</evidence>
<evidence type="ECO:0000256" key="4">
    <source>
        <dbReference type="ARBA" id="ARBA00010085"/>
    </source>
</evidence>
<feature type="signal peptide" evidence="8">
    <location>
        <begin position="1"/>
        <end position="35"/>
    </location>
</feature>
<sequence>MNSKKNKEPLPTNRRQLLSLLAATSALLMSSTARSTPTAYKNDNLKDANFTKNIDTLKTLDPTPARSIFVIDHTLSGDGGGGHFFWDAQSTDSADDALVIKSNLSSTGRWHRQLQTKNLINVRWFGAVGNGITDDTESIDSALNSLDKAGGTLYFPDGNYLISKTVHLNKDNITLRGNGASRTTLTLDKDSTAEYAIYSDRSSSYKISELTVDVNQKNRANILGDNRRSCGIVLYNCNNSSIHNCIVKNTIGDIKNYSGVAFAIAGRSSRSTISDCSAINCGPDLTRKSDGFFISGEQILTSNCIADSVTDTAFVIESSRFSGLTGCTATNCSAGAAISHADIEHDSSGNFINGLSINNYNATVTGAISINIPIEIKSKTTLTNTVVSNVIITTKKGHGPAINARSVSTNNQITGLSLSNIRIKNSGTQGILAKAENLMISNCDIEDSNDASIQIDGSTQVLIQSCRAIQNNSPIAIAIIDSQKVIIKDSVIDCPPNGEWGIYCYGRETEVISMNNIITGFKNGDIGYDSGATITAMRPSFTKI</sequence>
<dbReference type="SMART" id="SM00710">
    <property type="entry name" value="PbH1"/>
    <property type="match status" value="6"/>
</dbReference>
<dbReference type="EC" id="5.1.3.37" evidence="5"/>
<comment type="pathway">
    <text evidence="3">Glycan biosynthesis; alginate biosynthesis.</text>
</comment>
<evidence type="ECO:0000256" key="1">
    <source>
        <dbReference type="ARBA" id="ARBA00001550"/>
    </source>
</evidence>
<feature type="domain" description="Right handed beta helix" evidence="10">
    <location>
        <begin position="381"/>
        <end position="525"/>
    </location>
</feature>